<organism evidence="1 2">
    <name type="scientific">Methanomethylovorans hollandica (strain DSM 15978 / NBRC 107637 / DMS1)</name>
    <dbReference type="NCBI Taxonomy" id="867904"/>
    <lineage>
        <taxon>Archaea</taxon>
        <taxon>Methanobacteriati</taxon>
        <taxon>Methanobacteriota</taxon>
        <taxon>Stenosarchaea group</taxon>
        <taxon>Methanomicrobia</taxon>
        <taxon>Methanosarcinales</taxon>
        <taxon>Methanosarcinaceae</taxon>
        <taxon>Methanomethylovorans</taxon>
    </lineage>
</organism>
<proteinExistence type="predicted"/>
<accession>L0KZE1</accession>
<dbReference type="Proteomes" id="UP000010866">
    <property type="component" value="Chromosome"/>
</dbReference>
<dbReference type="EMBL" id="CP003362">
    <property type="protein sequence ID" value="AGB49463.1"/>
    <property type="molecule type" value="Genomic_DNA"/>
</dbReference>
<dbReference type="KEGG" id="mhz:Metho_1233"/>
<dbReference type="OrthoDB" id="124252at2157"/>
<evidence type="ECO:0000313" key="2">
    <source>
        <dbReference type="Proteomes" id="UP000010866"/>
    </source>
</evidence>
<evidence type="ECO:0000313" key="1">
    <source>
        <dbReference type="EMBL" id="AGB49463.1"/>
    </source>
</evidence>
<reference evidence="2" key="1">
    <citation type="submission" date="2012-02" db="EMBL/GenBank/DDBJ databases">
        <title>Complete sequence of chromosome of Methanomethylovorans hollandica DSM 15978.</title>
        <authorList>
            <person name="Lucas S."/>
            <person name="Copeland A."/>
            <person name="Lapidus A."/>
            <person name="Glavina del Rio T."/>
            <person name="Dalin E."/>
            <person name="Tice H."/>
            <person name="Bruce D."/>
            <person name="Goodwin L."/>
            <person name="Pitluck S."/>
            <person name="Peters L."/>
            <person name="Mikhailova N."/>
            <person name="Held B."/>
            <person name="Kyrpides N."/>
            <person name="Mavromatis K."/>
            <person name="Ivanova N."/>
            <person name="Brettin T."/>
            <person name="Detter J.C."/>
            <person name="Han C."/>
            <person name="Larimer F."/>
            <person name="Land M."/>
            <person name="Hauser L."/>
            <person name="Markowitz V."/>
            <person name="Cheng J.-F."/>
            <person name="Hugenholtz P."/>
            <person name="Woyke T."/>
            <person name="Wu D."/>
            <person name="Spring S."/>
            <person name="Schroeder M."/>
            <person name="Brambilla E."/>
            <person name="Klenk H.-P."/>
            <person name="Eisen J.A."/>
        </authorList>
    </citation>
    <scope>NUCLEOTIDE SEQUENCE [LARGE SCALE GENOMIC DNA]</scope>
    <source>
        <strain evidence="2">DSM 15978 / NBRC 107637 / DMS1</strain>
    </source>
</reference>
<dbReference type="STRING" id="867904.Metho_1233"/>
<keyword evidence="2" id="KW-1185">Reference proteome</keyword>
<protein>
    <submittedName>
        <fullName evidence="1">Uncharacterized protein</fullName>
    </submittedName>
</protein>
<sequence length="134" mass="15008">MSTGDYLDVVFDSLRISALSEPEIVDDFSYNETRLASGETFIQTSSTPRFSKTYRCLTEDDVERDAIRLKRGKFADLVIDGITYSGCCIKPPIRFKYTRVPGRWEYDITFVQHTGTLPVPVADELPALIDGGSA</sequence>
<name>L0KZE1_METHD</name>
<dbReference type="HOGENOM" id="CLU_1891435_0_0_2"/>
<dbReference type="AlphaFoldDB" id="L0KZE1"/>
<dbReference type="RefSeq" id="WP_015324629.1">
    <property type="nucleotide sequence ID" value="NC_019977.1"/>
</dbReference>
<dbReference type="GeneID" id="14407042"/>
<gene>
    <name evidence="1" type="ordered locus">Metho_1233</name>
</gene>